<dbReference type="Gene3D" id="3.60.10.10">
    <property type="entry name" value="Endonuclease/exonuclease/phosphatase"/>
    <property type="match status" value="1"/>
</dbReference>
<sequence>MASGSGPPEHTLNLNKTQAHLTQVLGLSSKPKTAMFTEPFSDFINSNWGEAKHPFKHSIMDWELGKHMQMEEGEPKTRNQRIEEAQAEDMTQEEDSIAFEGETNSYCMSGGDSSFLESFENQLVTYNEPEPLSIEENLTEEMIETMATIWVHLNVIKLGINGAISEFSKCIKEMELVDPLLFGGSYTWRRGENHRSASRIDRFLYSSSWEEQFTLIKQTILPKIGSDHNPIMLSCGELNFKKKYFKFESWWLRVEGFKEKVQQWWGAFVVKGRPDYILAEKLKMLKEKLKEWSRNNRGNWKQRKGDILNQFAALEAIQEQRALSDDEAMQKSNLALEFEEVARNEEIAWRQRSRIQWLKQGDKNTKYFHMIATTHKRVNSIDNLKVDGMEVTDVEEIKEAIQNYYKNLYKEAEEWRPELHEATRISAEEQKELQRQFEEDEILEGIKLCAMEKAPGPDGFPMSFYLAFWELIKEDILKTLQYFYEY</sequence>
<accession>A0AAF0ZUU1</accession>
<evidence type="ECO:0000313" key="1">
    <source>
        <dbReference type="EMBL" id="WMV49729.1"/>
    </source>
</evidence>
<dbReference type="AlphaFoldDB" id="A0AAF0ZUU1"/>
<reference evidence="1" key="1">
    <citation type="submission" date="2023-08" db="EMBL/GenBank/DDBJ databases">
        <title>A de novo genome assembly of Solanum verrucosum Schlechtendal, a Mexican diploid species geographically isolated from the other diploid A-genome species in potato relatives.</title>
        <authorList>
            <person name="Hosaka K."/>
        </authorList>
    </citation>
    <scope>NUCLEOTIDE SEQUENCE</scope>
    <source>
        <tissue evidence="1">Young leaves</tissue>
    </source>
</reference>
<proteinExistence type="predicted"/>
<protein>
    <submittedName>
        <fullName evidence="1">Uncharacterized protein</fullName>
    </submittedName>
</protein>
<gene>
    <name evidence="1" type="ORF">MTR67_043114</name>
</gene>
<dbReference type="PANTHER" id="PTHR33710:SF75">
    <property type="entry name" value="ENDONUCLEASE_EXONUCLEASE_PHOSPHATASE DOMAIN-CONTAINING PROTEIN"/>
    <property type="match status" value="1"/>
</dbReference>
<keyword evidence="2" id="KW-1185">Reference proteome</keyword>
<dbReference type="EMBL" id="CP133621">
    <property type="protein sequence ID" value="WMV49729.1"/>
    <property type="molecule type" value="Genomic_DNA"/>
</dbReference>
<organism evidence="1 2">
    <name type="scientific">Solanum verrucosum</name>
    <dbReference type="NCBI Taxonomy" id="315347"/>
    <lineage>
        <taxon>Eukaryota</taxon>
        <taxon>Viridiplantae</taxon>
        <taxon>Streptophyta</taxon>
        <taxon>Embryophyta</taxon>
        <taxon>Tracheophyta</taxon>
        <taxon>Spermatophyta</taxon>
        <taxon>Magnoliopsida</taxon>
        <taxon>eudicotyledons</taxon>
        <taxon>Gunneridae</taxon>
        <taxon>Pentapetalae</taxon>
        <taxon>asterids</taxon>
        <taxon>lamiids</taxon>
        <taxon>Solanales</taxon>
        <taxon>Solanaceae</taxon>
        <taxon>Solanoideae</taxon>
        <taxon>Solaneae</taxon>
        <taxon>Solanum</taxon>
    </lineage>
</organism>
<dbReference type="PANTHER" id="PTHR33710">
    <property type="entry name" value="BNAC02G09200D PROTEIN"/>
    <property type="match status" value="1"/>
</dbReference>
<dbReference type="SUPFAM" id="SSF56219">
    <property type="entry name" value="DNase I-like"/>
    <property type="match status" value="1"/>
</dbReference>
<dbReference type="InterPro" id="IPR036691">
    <property type="entry name" value="Endo/exonu/phosph_ase_sf"/>
</dbReference>
<name>A0AAF0ZUU1_SOLVR</name>
<evidence type="ECO:0000313" key="2">
    <source>
        <dbReference type="Proteomes" id="UP001234989"/>
    </source>
</evidence>
<dbReference type="Proteomes" id="UP001234989">
    <property type="component" value="Chromosome 10"/>
</dbReference>